<dbReference type="AlphaFoldDB" id="A0AAD3P5G7"/>
<feature type="transmembrane region" description="Helical" evidence="11">
    <location>
        <begin position="276"/>
        <end position="292"/>
    </location>
</feature>
<dbReference type="PANTHER" id="PTHR32468:SF23">
    <property type="entry name" value="CATION_H(+) ANTIPORTER 14"/>
    <property type="match status" value="1"/>
</dbReference>
<evidence type="ECO:0000256" key="8">
    <source>
        <dbReference type="ARBA" id="ARBA00023136"/>
    </source>
</evidence>
<dbReference type="Gene3D" id="1.20.1530.20">
    <property type="match status" value="1"/>
</dbReference>
<reference evidence="15" key="1">
    <citation type="submission" date="2023-05" db="EMBL/GenBank/DDBJ databases">
        <title>Nepenthes gracilis genome sequencing.</title>
        <authorList>
            <person name="Fukushima K."/>
        </authorList>
    </citation>
    <scope>NUCLEOTIDE SEQUENCE</scope>
    <source>
        <strain evidence="15">SING2019-196</strain>
    </source>
</reference>
<evidence type="ECO:0000256" key="9">
    <source>
        <dbReference type="ARBA" id="ARBA00038341"/>
    </source>
</evidence>
<dbReference type="InterPro" id="IPR006153">
    <property type="entry name" value="Cation/H_exchanger_TM"/>
</dbReference>
<dbReference type="GO" id="GO:0006885">
    <property type="term" value="P:regulation of pH"/>
    <property type="evidence" value="ECO:0007669"/>
    <property type="project" value="TreeGrafter"/>
</dbReference>
<protein>
    <recommendedName>
        <fullName evidence="17">Cation/H+ exchanger domain-containing protein</fullName>
    </recommendedName>
</protein>
<keyword evidence="2" id="KW-0813">Transport</keyword>
<proteinExistence type="inferred from homology"/>
<dbReference type="GO" id="GO:0006813">
    <property type="term" value="P:potassium ion transport"/>
    <property type="evidence" value="ECO:0007669"/>
    <property type="project" value="UniProtKB-KW"/>
</dbReference>
<feature type="transmembrane region" description="Helical" evidence="11">
    <location>
        <begin position="106"/>
        <end position="125"/>
    </location>
</feature>
<dbReference type="InterPro" id="IPR057291">
    <property type="entry name" value="CHX17_2nd"/>
</dbReference>
<dbReference type="GO" id="GO:0015297">
    <property type="term" value="F:antiporter activity"/>
    <property type="evidence" value="ECO:0007669"/>
    <property type="project" value="InterPro"/>
</dbReference>
<dbReference type="Proteomes" id="UP001279734">
    <property type="component" value="Unassembled WGS sequence"/>
</dbReference>
<evidence type="ECO:0000256" key="11">
    <source>
        <dbReference type="SAM" id="Phobius"/>
    </source>
</evidence>
<feature type="transmembrane region" description="Helical" evidence="11">
    <location>
        <begin position="170"/>
        <end position="188"/>
    </location>
</feature>
<feature type="domain" description="Cation/H(+) antiporter central" evidence="13">
    <location>
        <begin position="526"/>
        <end position="620"/>
    </location>
</feature>
<feature type="domain" description="Cation/H(+) antiporter C-terminal" evidence="14">
    <location>
        <begin position="632"/>
        <end position="774"/>
    </location>
</feature>
<keyword evidence="8 11" id="KW-0472">Membrane</keyword>
<evidence type="ECO:0000256" key="3">
    <source>
        <dbReference type="ARBA" id="ARBA00022538"/>
    </source>
</evidence>
<dbReference type="Pfam" id="PF23256">
    <property type="entry name" value="CHX17_2nd"/>
    <property type="match status" value="1"/>
</dbReference>
<evidence type="ECO:0000256" key="4">
    <source>
        <dbReference type="ARBA" id="ARBA00022692"/>
    </source>
</evidence>
<feature type="transmembrane region" description="Helical" evidence="11">
    <location>
        <begin position="385"/>
        <end position="407"/>
    </location>
</feature>
<organism evidence="15 16">
    <name type="scientific">Nepenthes gracilis</name>
    <name type="common">Slender pitcher plant</name>
    <dbReference type="NCBI Taxonomy" id="150966"/>
    <lineage>
        <taxon>Eukaryota</taxon>
        <taxon>Viridiplantae</taxon>
        <taxon>Streptophyta</taxon>
        <taxon>Embryophyta</taxon>
        <taxon>Tracheophyta</taxon>
        <taxon>Spermatophyta</taxon>
        <taxon>Magnoliopsida</taxon>
        <taxon>eudicotyledons</taxon>
        <taxon>Gunneridae</taxon>
        <taxon>Pentapetalae</taxon>
        <taxon>Caryophyllales</taxon>
        <taxon>Nepenthaceae</taxon>
        <taxon>Nepenthes</taxon>
    </lineage>
</organism>
<dbReference type="GO" id="GO:0012505">
    <property type="term" value="C:endomembrane system"/>
    <property type="evidence" value="ECO:0007669"/>
    <property type="project" value="TreeGrafter"/>
</dbReference>
<dbReference type="GO" id="GO:1902600">
    <property type="term" value="P:proton transmembrane transport"/>
    <property type="evidence" value="ECO:0007669"/>
    <property type="project" value="InterPro"/>
</dbReference>
<comment type="subcellular location">
    <subcellularLocation>
        <location evidence="1">Membrane</location>
        <topology evidence="1">Multi-pass membrane protein</topology>
    </subcellularLocation>
</comment>
<evidence type="ECO:0000313" key="15">
    <source>
        <dbReference type="EMBL" id="GMG98178.1"/>
    </source>
</evidence>
<comment type="similarity">
    <text evidence="9">Belongs to the monovalent cation:proton antiporter 2 (CPA2) transporter (TC 2.A.37) family. CHX (TC 2.A.37.4) subfamily.</text>
</comment>
<keyword evidence="6 11" id="KW-1133">Transmembrane helix</keyword>
<keyword evidence="5" id="KW-0630">Potassium</keyword>
<dbReference type="Pfam" id="PF00999">
    <property type="entry name" value="Na_H_Exchanger"/>
    <property type="match status" value="1"/>
</dbReference>
<evidence type="ECO:0000256" key="6">
    <source>
        <dbReference type="ARBA" id="ARBA00022989"/>
    </source>
</evidence>
<evidence type="ECO:0000256" key="5">
    <source>
        <dbReference type="ARBA" id="ARBA00022958"/>
    </source>
</evidence>
<feature type="transmembrane region" description="Helical" evidence="11">
    <location>
        <begin position="356"/>
        <end position="379"/>
    </location>
</feature>
<gene>
    <name evidence="15" type="ORF">Nepgr_000018</name>
</gene>
<keyword evidence="16" id="KW-1185">Reference proteome</keyword>
<evidence type="ECO:0000259" key="14">
    <source>
        <dbReference type="Pfam" id="PF23259"/>
    </source>
</evidence>
<feature type="transmembrane region" description="Helical" evidence="11">
    <location>
        <begin position="70"/>
        <end position="86"/>
    </location>
</feature>
<keyword evidence="4 11" id="KW-0812">Transmembrane</keyword>
<dbReference type="Pfam" id="PF23259">
    <property type="entry name" value="CHX17_C"/>
    <property type="match status" value="1"/>
</dbReference>
<evidence type="ECO:0000256" key="2">
    <source>
        <dbReference type="ARBA" id="ARBA00022448"/>
    </source>
</evidence>
<evidence type="ECO:0008006" key="17">
    <source>
        <dbReference type="Google" id="ProtNLM"/>
    </source>
</evidence>
<name>A0AAD3P5G7_NEPGR</name>
<keyword evidence="7" id="KW-0406">Ion transport</keyword>
<evidence type="ECO:0000256" key="1">
    <source>
        <dbReference type="ARBA" id="ARBA00004141"/>
    </source>
</evidence>
<evidence type="ECO:0000259" key="12">
    <source>
        <dbReference type="Pfam" id="PF00999"/>
    </source>
</evidence>
<feature type="transmembrane region" description="Helical" evidence="11">
    <location>
        <begin position="200"/>
        <end position="223"/>
    </location>
</feature>
<feature type="compositionally biased region" description="Basic and acidic residues" evidence="10">
    <location>
        <begin position="779"/>
        <end position="796"/>
    </location>
</feature>
<dbReference type="GO" id="GO:0016020">
    <property type="term" value="C:membrane"/>
    <property type="evidence" value="ECO:0007669"/>
    <property type="project" value="UniProtKB-SubCell"/>
</dbReference>
<feature type="transmembrane region" description="Helical" evidence="11">
    <location>
        <begin position="324"/>
        <end position="344"/>
    </location>
</feature>
<feature type="region of interest" description="Disordered" evidence="10">
    <location>
        <begin position="775"/>
        <end position="796"/>
    </location>
</feature>
<dbReference type="InterPro" id="IPR038770">
    <property type="entry name" value="Na+/solute_symporter_sf"/>
</dbReference>
<evidence type="ECO:0000256" key="10">
    <source>
        <dbReference type="SAM" id="MobiDB-lite"/>
    </source>
</evidence>
<dbReference type="PANTHER" id="PTHR32468">
    <property type="entry name" value="CATION/H + ANTIPORTER"/>
    <property type="match status" value="1"/>
</dbReference>
<feature type="domain" description="Cation/H+ exchanger transmembrane" evidence="12">
    <location>
        <begin position="60"/>
        <end position="434"/>
    </location>
</feature>
<accession>A0AAD3P5G7</accession>
<feature type="transmembrane region" description="Helical" evidence="11">
    <location>
        <begin position="243"/>
        <end position="264"/>
    </location>
</feature>
<keyword evidence="3" id="KW-0633">Potassium transport</keyword>
<dbReference type="InterPro" id="IPR057290">
    <property type="entry name" value="CHX17_C"/>
</dbReference>
<evidence type="ECO:0000259" key="13">
    <source>
        <dbReference type="Pfam" id="PF23256"/>
    </source>
</evidence>
<feature type="transmembrane region" description="Helical" evidence="11">
    <location>
        <begin position="419"/>
        <end position="439"/>
    </location>
</feature>
<comment type="caution">
    <text evidence="15">The sequence shown here is derived from an EMBL/GenBank/DDBJ whole genome shotgun (WGS) entry which is preliminary data.</text>
</comment>
<evidence type="ECO:0000313" key="16">
    <source>
        <dbReference type="Proteomes" id="UP001279734"/>
    </source>
</evidence>
<sequence length="796" mass="87985">MANSRNPTSALATWESDLLGGHHPGFRFSFKAGEIQQWSPQGANGGPADVSRRITRLIHFCLQPLRQSTIIAHIVAGIIIGPSFLTRDRQNANKLFPPGSQYVLKTISSFGFMLHLFIHGVKIDISSLLKSIGGKTILISLSGFFVSLGFGLATFSIVKGVGGLDSSDNTEVIILVVLNSMTFFIVMTSYCHEIGVSNSAVGGLACSSSFIVDAFGYICMIIVQTINRVGPPEPLAIQWGQTLLIFIYYGILFFIFRPLILYIIRFTPEGQPMRSSHFVAIFSIVLVVWFWGECLGQRLSTFLFGLFLPNGPPLGSILAQKLEVFTFGLFLPVFYTMSGLATNLHRLKGSTSPWTLELIFIICRIGKFLGTLLSSLFVSTPLQDAIPLALLMCCQGIMEVIIVSYWMDEMILSNQLFSLSMINIVLFTGFVLPLIQSIYDPLRRYRAHNRRNVLGSNGNNDLQILVCIHKEENVPTIIGILEASKCSKAGSISIIALQLVQLIGRAMPILGPLHQVKTTANNLACADHIANAFQYFERHGQVYVKVQHFVSVTPYSSMDNDICALAHEKRSSLIIIPFHKQWAIDGTVEASSMPIREVNRRVLNKAPCSVAILIDRGAMGGNLCVLNNASSYHVVMLFIGGADDHEALAISRRMANNPSTSLTVIWLKPEDHRHDDSYGIDRDGEVIRDFQLKSKGNEKISLVENIVSDGIETTKAILSIKNADLIIVGRYHEPDCPATLGITMWSDYPELGMLGDMLTTTSDFRFSVLVVQQQPQSDGSRHAGREEEDPFFERNS</sequence>
<dbReference type="EMBL" id="BSYO01000001">
    <property type="protein sequence ID" value="GMG98178.1"/>
    <property type="molecule type" value="Genomic_DNA"/>
</dbReference>
<feature type="transmembrane region" description="Helical" evidence="11">
    <location>
        <begin position="137"/>
        <end position="158"/>
    </location>
</feature>
<dbReference type="InterPro" id="IPR050794">
    <property type="entry name" value="CPA2_transporter"/>
</dbReference>
<evidence type="ECO:0000256" key="7">
    <source>
        <dbReference type="ARBA" id="ARBA00023065"/>
    </source>
</evidence>